<sequence>MALFSVNYEAAEQFSSIEDGTYEVVVTQAEQSASQSGTDFLDIRLKIRDDFQQKFRNNLIFDKVWINKQTLQYPEWALQRYSKAVKIPEGVEVNTIEQFLGLIIGKTLKVTVKNEQSEYNGKTYDNLNIKKMEQSELPPYSGAVSSEPAPAKADDLDLPF</sequence>
<dbReference type="EMBL" id="LQOA01000029">
    <property type="protein sequence ID" value="KXT98993.1"/>
    <property type="molecule type" value="Genomic_DNA"/>
</dbReference>
<dbReference type="Proteomes" id="UP000070136">
    <property type="component" value="Unassembled WGS sequence"/>
</dbReference>
<dbReference type="GO" id="GO:0003677">
    <property type="term" value="F:DNA binding"/>
    <property type="evidence" value="ECO:0007669"/>
    <property type="project" value="UniProtKB-KW"/>
</dbReference>
<organism evidence="2 3">
    <name type="scientific">Streptococcus mitis</name>
    <dbReference type="NCBI Taxonomy" id="28037"/>
    <lineage>
        <taxon>Bacteria</taxon>
        <taxon>Bacillati</taxon>
        <taxon>Bacillota</taxon>
        <taxon>Bacilli</taxon>
        <taxon>Lactobacillales</taxon>
        <taxon>Streptococcaceae</taxon>
        <taxon>Streptococcus</taxon>
        <taxon>Streptococcus mitis group</taxon>
    </lineage>
</organism>
<accession>A0A139Q8V6</accession>
<proteinExistence type="predicted"/>
<evidence type="ECO:0000256" key="1">
    <source>
        <dbReference type="SAM" id="MobiDB-lite"/>
    </source>
</evidence>
<dbReference type="AlphaFoldDB" id="A0A139Q8V6"/>
<gene>
    <name evidence="2" type="ORF">SMIDD28_00894</name>
</gene>
<dbReference type="OrthoDB" id="1707979at2"/>
<evidence type="ECO:0000313" key="3">
    <source>
        <dbReference type="Proteomes" id="UP000070136"/>
    </source>
</evidence>
<reference evidence="2 3" key="1">
    <citation type="submission" date="2016-01" db="EMBL/GenBank/DDBJ databases">
        <title>Highly variable Streptococcus oralis are common among viridans streptococci isolated from primates.</title>
        <authorList>
            <person name="Denapaite D."/>
            <person name="Rieger M."/>
            <person name="Koendgen S."/>
            <person name="Brueckner R."/>
            <person name="Ochigava I."/>
            <person name="Kappeler P."/>
            <person name="Maetz-Rensing K."/>
            <person name="Leendertz F."/>
            <person name="Hakenbeck R."/>
        </authorList>
    </citation>
    <scope>NUCLEOTIDE SEQUENCE [LARGE SCALE GENOMIC DNA]</scope>
    <source>
        <strain evidence="2 3">DD28</strain>
    </source>
</reference>
<keyword evidence="2" id="KW-0238">DNA-binding</keyword>
<feature type="region of interest" description="Disordered" evidence="1">
    <location>
        <begin position="138"/>
        <end position="160"/>
    </location>
</feature>
<evidence type="ECO:0000313" key="2">
    <source>
        <dbReference type="EMBL" id="KXT98993.1"/>
    </source>
</evidence>
<dbReference type="PATRIC" id="fig|28037.234.peg.932"/>
<dbReference type="InterPro" id="IPR007731">
    <property type="entry name" value="DUF669"/>
</dbReference>
<dbReference type="Pfam" id="PF05037">
    <property type="entry name" value="DUF669"/>
    <property type="match status" value="1"/>
</dbReference>
<comment type="caution">
    <text evidence="2">The sequence shown here is derived from an EMBL/GenBank/DDBJ whole genome shotgun (WGS) entry which is preliminary data.</text>
</comment>
<name>A0A139Q8V6_STRMT</name>
<protein>
    <submittedName>
        <fullName evidence="2">Single stranded DNA-binding protein, phage-associated</fullName>
    </submittedName>
</protein>
<dbReference type="RefSeq" id="WP_061425277.1">
    <property type="nucleotide sequence ID" value="NZ_KQ970262.1"/>
</dbReference>